<evidence type="ECO:0000256" key="6">
    <source>
        <dbReference type="ARBA" id="ARBA00023303"/>
    </source>
</evidence>
<protein>
    <recommendedName>
        <fullName evidence="10">Fluoride-specific ion channel FluC</fullName>
    </recommendedName>
</protein>
<dbReference type="PANTHER" id="PTHR28259">
    <property type="entry name" value="FLUORIDE EXPORT PROTEIN 1-RELATED"/>
    <property type="match status" value="1"/>
</dbReference>
<organism evidence="11 12">
    <name type="scientific">Eggerthella lenta</name>
    <name type="common">Eubacterium lentum</name>
    <dbReference type="NCBI Taxonomy" id="84112"/>
    <lineage>
        <taxon>Bacteria</taxon>
        <taxon>Bacillati</taxon>
        <taxon>Actinomycetota</taxon>
        <taxon>Coriobacteriia</taxon>
        <taxon>Eggerthellales</taxon>
        <taxon>Eggerthellaceae</taxon>
        <taxon>Eggerthella</taxon>
    </lineage>
</organism>
<feature type="transmembrane region" description="Helical" evidence="10">
    <location>
        <begin position="97"/>
        <end position="118"/>
    </location>
</feature>
<evidence type="ECO:0000313" key="12">
    <source>
        <dbReference type="Proteomes" id="UP000253752"/>
    </source>
</evidence>
<dbReference type="Proteomes" id="UP000253752">
    <property type="component" value="Unassembled WGS sequence"/>
</dbReference>
<dbReference type="Pfam" id="PF02537">
    <property type="entry name" value="CRCB"/>
    <property type="match status" value="1"/>
</dbReference>
<keyword evidence="10" id="KW-0915">Sodium</keyword>
<proteinExistence type="inferred from homology"/>
<keyword evidence="6 10" id="KW-0407">Ion channel</keyword>
<dbReference type="GO" id="GO:0062054">
    <property type="term" value="F:fluoride channel activity"/>
    <property type="evidence" value="ECO:0007669"/>
    <property type="project" value="UniProtKB-UniRule"/>
</dbReference>
<keyword evidence="10" id="KW-0479">Metal-binding</keyword>
<evidence type="ECO:0000256" key="4">
    <source>
        <dbReference type="ARBA" id="ARBA00022989"/>
    </source>
</evidence>
<comment type="catalytic activity">
    <reaction evidence="8">
        <text>fluoride(in) = fluoride(out)</text>
        <dbReference type="Rhea" id="RHEA:76159"/>
        <dbReference type="ChEBI" id="CHEBI:17051"/>
    </reaction>
    <physiologicalReaction direction="left-to-right" evidence="8">
        <dbReference type="Rhea" id="RHEA:76160"/>
    </physiologicalReaction>
</comment>
<dbReference type="GO" id="GO:0140114">
    <property type="term" value="P:cellular detoxification of fluoride"/>
    <property type="evidence" value="ECO:0007669"/>
    <property type="project" value="UniProtKB-UniRule"/>
</dbReference>
<comment type="similarity">
    <text evidence="7 10">Belongs to the fluoride channel Fluc/FEX (TC 1.A.43) family.</text>
</comment>
<dbReference type="GO" id="GO:0005886">
    <property type="term" value="C:plasma membrane"/>
    <property type="evidence" value="ECO:0007669"/>
    <property type="project" value="UniProtKB-SubCell"/>
</dbReference>
<dbReference type="PANTHER" id="PTHR28259:SF1">
    <property type="entry name" value="FLUORIDE EXPORT PROTEIN 1-RELATED"/>
    <property type="match status" value="1"/>
</dbReference>
<comment type="activity regulation">
    <text evidence="10">Na(+) is not transported, but it plays an essential structural role and its presence is essential for fluoride channel function.</text>
</comment>
<comment type="caution">
    <text evidence="11">The sequence shown here is derived from an EMBL/GenBank/DDBJ whole genome shotgun (WGS) entry which is preliminary data.</text>
</comment>
<comment type="subcellular location">
    <subcellularLocation>
        <location evidence="1 10">Cell membrane</location>
        <topology evidence="1 10">Multi-pass membrane protein</topology>
    </subcellularLocation>
</comment>
<evidence type="ECO:0000256" key="7">
    <source>
        <dbReference type="ARBA" id="ARBA00035120"/>
    </source>
</evidence>
<keyword evidence="10" id="KW-0813">Transport</keyword>
<gene>
    <name evidence="10 11" type="primary">crcB</name>
    <name evidence="10" type="synonym">fluC</name>
    <name evidence="11" type="ORF">C1872_15190</name>
</gene>
<evidence type="ECO:0000256" key="10">
    <source>
        <dbReference type="HAMAP-Rule" id="MF_00454"/>
    </source>
</evidence>
<feature type="binding site" evidence="10">
    <location>
        <position position="75"/>
    </location>
    <ligand>
        <name>Na(+)</name>
        <dbReference type="ChEBI" id="CHEBI:29101"/>
        <note>structural</note>
    </ligand>
</feature>
<evidence type="ECO:0000256" key="2">
    <source>
        <dbReference type="ARBA" id="ARBA00022475"/>
    </source>
</evidence>
<dbReference type="NCBIfam" id="TIGR00494">
    <property type="entry name" value="crcB"/>
    <property type="match status" value="1"/>
</dbReference>
<name>A0A369MMB8_EGGLN</name>
<keyword evidence="4 10" id="KW-1133">Transmembrane helix</keyword>
<evidence type="ECO:0000256" key="8">
    <source>
        <dbReference type="ARBA" id="ARBA00035585"/>
    </source>
</evidence>
<comment type="function">
    <text evidence="9 10">Fluoride-specific ion channel. Important for reducing fluoride concentration in the cell, thus reducing its toxicity.</text>
</comment>
<reference evidence="11 12" key="1">
    <citation type="journal article" date="2018" name="Elife">
        <title>Discovery and characterization of a prevalent human gut bacterial enzyme sufficient for the inactivation of a family of plant toxins.</title>
        <authorList>
            <person name="Koppel N."/>
            <person name="Bisanz J.E."/>
            <person name="Pandelia M.E."/>
            <person name="Turnbaugh P.J."/>
            <person name="Balskus E.P."/>
        </authorList>
    </citation>
    <scope>NUCLEOTIDE SEQUENCE [LARGE SCALE GENOMIC DNA]</scope>
    <source>
        <strain evidence="11 12">MR1 #12</strain>
    </source>
</reference>
<dbReference type="GO" id="GO:0046872">
    <property type="term" value="F:metal ion binding"/>
    <property type="evidence" value="ECO:0007669"/>
    <property type="project" value="UniProtKB-KW"/>
</dbReference>
<feature type="binding site" evidence="10">
    <location>
        <position position="72"/>
    </location>
    <ligand>
        <name>Na(+)</name>
        <dbReference type="ChEBI" id="CHEBI:29101"/>
        <note>structural</note>
    </ligand>
</feature>
<evidence type="ECO:0000256" key="1">
    <source>
        <dbReference type="ARBA" id="ARBA00004651"/>
    </source>
</evidence>
<accession>A0A369MMB8</accession>
<keyword evidence="3 10" id="KW-0812">Transmembrane</keyword>
<feature type="transmembrane region" description="Helical" evidence="10">
    <location>
        <begin position="32"/>
        <end position="52"/>
    </location>
</feature>
<evidence type="ECO:0000256" key="9">
    <source>
        <dbReference type="ARBA" id="ARBA00049940"/>
    </source>
</evidence>
<dbReference type="HAMAP" id="MF_00454">
    <property type="entry name" value="FluC"/>
    <property type="match status" value="1"/>
</dbReference>
<keyword evidence="5 10" id="KW-0472">Membrane</keyword>
<evidence type="ECO:0000256" key="3">
    <source>
        <dbReference type="ARBA" id="ARBA00022692"/>
    </source>
</evidence>
<dbReference type="AlphaFoldDB" id="A0A369MMB8"/>
<dbReference type="RefSeq" id="WP_009608239.1">
    <property type="nucleotide sequence ID" value="NZ_AP025575.1"/>
</dbReference>
<evidence type="ECO:0000256" key="5">
    <source>
        <dbReference type="ARBA" id="ARBA00023136"/>
    </source>
</evidence>
<keyword evidence="2 10" id="KW-1003">Cell membrane</keyword>
<dbReference type="EMBL" id="PPTX01000038">
    <property type="protein sequence ID" value="RDB74478.1"/>
    <property type="molecule type" value="Genomic_DNA"/>
</dbReference>
<evidence type="ECO:0000313" key="11">
    <source>
        <dbReference type="EMBL" id="RDB74478.1"/>
    </source>
</evidence>
<sequence length="131" mass="13097">MVAVLCVGLGGFIGSVGRYLLGLVPVEGDFPLMTFTVNFAGAVLIGAVFEAATEGSSLPDNAVLFLKTGVCGGFTTFSAFSLETLALLERGKYATGALYACGSVLACLAGVVIGRLAVRGVRAALTGSAAA</sequence>
<keyword evidence="10" id="KW-0406">Ion transport</keyword>
<dbReference type="InterPro" id="IPR003691">
    <property type="entry name" value="FluC"/>
</dbReference>
<feature type="transmembrane region" description="Helical" evidence="10">
    <location>
        <begin position="64"/>
        <end position="82"/>
    </location>
</feature>